<evidence type="ECO:0000313" key="4">
    <source>
        <dbReference type="Proteomes" id="UP000037507"/>
    </source>
</evidence>
<dbReference type="STRING" id="1293045.H663_08335"/>
<evidence type="ECO:0008006" key="5">
    <source>
        <dbReference type="Google" id="ProtNLM"/>
    </source>
</evidence>
<proteinExistence type="predicted"/>
<organism evidence="3 4">
    <name type="scientific">Limnohabitans planktonicus II-D5</name>
    <dbReference type="NCBI Taxonomy" id="1293045"/>
    <lineage>
        <taxon>Bacteria</taxon>
        <taxon>Pseudomonadati</taxon>
        <taxon>Pseudomonadota</taxon>
        <taxon>Betaproteobacteria</taxon>
        <taxon>Burkholderiales</taxon>
        <taxon>Comamonadaceae</taxon>
        <taxon>Limnohabitans</taxon>
    </lineage>
</organism>
<dbReference type="Pfam" id="PF00436">
    <property type="entry name" value="SSB"/>
    <property type="match status" value="1"/>
</dbReference>
<dbReference type="EMBL" id="LFYT02000053">
    <property type="protein sequence ID" value="PVE40905.1"/>
    <property type="molecule type" value="Genomic_DNA"/>
</dbReference>
<protein>
    <recommendedName>
        <fullName evidence="5">Single-stranded DNA-binding protein</fullName>
    </recommendedName>
</protein>
<evidence type="ECO:0000313" key="3">
    <source>
        <dbReference type="EMBL" id="PVE40905.1"/>
    </source>
</evidence>
<accession>A0A2T7U885</accession>
<keyword evidence="4" id="KW-1185">Reference proteome</keyword>
<name>A0A2T7U885_9BURK</name>
<sequence length="129" mass="13803">MDCRPHRGKTTRGRQMIDALIAGRLRGAVAVRQSTNGNTFATWRIAAAGKDGESLLCSCISFSQKAIAAMQALDDGDSVAVSGEASISVWADAQKGQCHGLNVQVYAVMTAYHLGRKRKAHEAQNEGKQ</sequence>
<dbReference type="GO" id="GO:0003697">
    <property type="term" value="F:single-stranded DNA binding"/>
    <property type="evidence" value="ECO:0007669"/>
    <property type="project" value="InterPro"/>
</dbReference>
<evidence type="ECO:0000256" key="1">
    <source>
        <dbReference type="ARBA" id="ARBA00023125"/>
    </source>
</evidence>
<reference evidence="3" key="1">
    <citation type="submission" date="2017-04" db="EMBL/GenBank/DDBJ databases">
        <title>Unexpected and diverse lifestyles within the genus Limnohabitans.</title>
        <authorList>
            <person name="Kasalicky V."/>
            <person name="Mehrshad M."/>
            <person name="Andrei S.-A."/>
            <person name="Salcher M."/>
            <person name="Kratochvilova H."/>
            <person name="Simek K."/>
            <person name="Ghai R."/>
        </authorList>
    </citation>
    <scope>NUCLEOTIDE SEQUENCE [LARGE SCALE GENOMIC DNA]</scope>
    <source>
        <strain evidence="3">II-D5</strain>
    </source>
</reference>
<dbReference type="PROSITE" id="PS50935">
    <property type="entry name" value="SSB"/>
    <property type="match status" value="1"/>
</dbReference>
<dbReference type="SUPFAM" id="SSF50249">
    <property type="entry name" value="Nucleic acid-binding proteins"/>
    <property type="match status" value="1"/>
</dbReference>
<dbReference type="Proteomes" id="UP000037507">
    <property type="component" value="Unassembled WGS sequence"/>
</dbReference>
<dbReference type="InterPro" id="IPR012340">
    <property type="entry name" value="NA-bd_OB-fold"/>
</dbReference>
<evidence type="ECO:0000256" key="2">
    <source>
        <dbReference type="PROSITE-ProRule" id="PRU00252"/>
    </source>
</evidence>
<gene>
    <name evidence="3" type="ORF">H663_020020</name>
</gene>
<dbReference type="InterPro" id="IPR000424">
    <property type="entry name" value="Primosome_PriB/ssb"/>
</dbReference>
<dbReference type="OrthoDB" id="8813484at2"/>
<dbReference type="Gene3D" id="2.40.50.140">
    <property type="entry name" value="Nucleic acid-binding proteins"/>
    <property type="match status" value="1"/>
</dbReference>
<comment type="caution">
    <text evidence="3">The sequence shown here is derived from an EMBL/GenBank/DDBJ whole genome shotgun (WGS) entry which is preliminary data.</text>
</comment>
<keyword evidence="1 2" id="KW-0238">DNA-binding</keyword>
<dbReference type="AlphaFoldDB" id="A0A2T7U885"/>